<dbReference type="AlphaFoldDB" id="A0AAU7BSR0"/>
<accession>A0AAU7BSR0</accession>
<dbReference type="PROSITE" id="PS50164">
    <property type="entry name" value="GIY_YIG"/>
    <property type="match status" value="1"/>
</dbReference>
<dbReference type="InterPro" id="IPR000305">
    <property type="entry name" value="GIY-YIG_endonuc"/>
</dbReference>
<dbReference type="InterPro" id="IPR035901">
    <property type="entry name" value="GIY-YIG_endonuc_sf"/>
</dbReference>
<dbReference type="SMART" id="SM00465">
    <property type="entry name" value="GIYc"/>
    <property type="match status" value="1"/>
</dbReference>
<sequence length="102" mass="12494">MNKIKAAHNYYVYILTNKNKTVLYIGVTNNLKERLYYHSNPEAHSKSFSHKYNCKYLIYFEHFFEIEEAIKREKQLKKWNRAKKERLINFKNPDWTFLNDAV</sequence>
<dbReference type="EMBL" id="CP157199">
    <property type="protein sequence ID" value="XBG61134.1"/>
    <property type="molecule type" value="Genomic_DNA"/>
</dbReference>
<dbReference type="InterPro" id="IPR050190">
    <property type="entry name" value="UPF0213_domain"/>
</dbReference>
<protein>
    <submittedName>
        <fullName evidence="3">GIY-YIG nuclease family protein</fullName>
    </submittedName>
</protein>
<dbReference type="PANTHER" id="PTHR34477:SF5">
    <property type="entry name" value="BSL5627 PROTEIN"/>
    <property type="match status" value="1"/>
</dbReference>
<reference evidence="3" key="1">
    <citation type="submission" date="2024-05" db="EMBL/GenBank/DDBJ databases">
        <title>Pontimicrobium maritimus sp. nov., isolated form sea water.</title>
        <authorList>
            <person name="Muhammad N."/>
            <person name="Vuong T.Q."/>
            <person name="Han H.L."/>
            <person name="Kim S.-G."/>
        </authorList>
    </citation>
    <scope>NUCLEOTIDE SEQUENCE</scope>
    <source>
        <strain evidence="3">SW4</strain>
    </source>
</reference>
<name>A0AAU7BSR0_9FLAO</name>
<dbReference type="RefSeq" id="WP_347923446.1">
    <property type="nucleotide sequence ID" value="NZ_CP157199.1"/>
</dbReference>
<evidence type="ECO:0000313" key="3">
    <source>
        <dbReference type="EMBL" id="XBG61134.1"/>
    </source>
</evidence>
<dbReference type="Pfam" id="PF01541">
    <property type="entry name" value="GIY-YIG"/>
    <property type="match status" value="1"/>
</dbReference>
<dbReference type="SUPFAM" id="SSF82771">
    <property type="entry name" value="GIY-YIG endonuclease"/>
    <property type="match status" value="1"/>
</dbReference>
<feature type="domain" description="GIY-YIG" evidence="2">
    <location>
        <begin position="8"/>
        <end position="86"/>
    </location>
</feature>
<evidence type="ECO:0000259" key="2">
    <source>
        <dbReference type="PROSITE" id="PS50164"/>
    </source>
</evidence>
<evidence type="ECO:0000256" key="1">
    <source>
        <dbReference type="ARBA" id="ARBA00007435"/>
    </source>
</evidence>
<dbReference type="Gene3D" id="3.40.1440.10">
    <property type="entry name" value="GIY-YIG endonuclease"/>
    <property type="match status" value="1"/>
</dbReference>
<gene>
    <name evidence="3" type="ORF">ABGB03_14875</name>
</gene>
<comment type="similarity">
    <text evidence="1">Belongs to the UPF0213 family.</text>
</comment>
<organism evidence="3">
    <name type="scientific">Pontimicrobium sp. SW4</name>
    <dbReference type="NCBI Taxonomy" id="3153519"/>
    <lineage>
        <taxon>Bacteria</taxon>
        <taxon>Pseudomonadati</taxon>
        <taxon>Bacteroidota</taxon>
        <taxon>Flavobacteriia</taxon>
        <taxon>Flavobacteriales</taxon>
        <taxon>Flavobacteriaceae</taxon>
        <taxon>Pontimicrobium</taxon>
    </lineage>
</organism>
<dbReference type="CDD" id="cd10448">
    <property type="entry name" value="GIY-YIG_unchar_3"/>
    <property type="match status" value="1"/>
</dbReference>
<proteinExistence type="inferred from homology"/>
<dbReference type="PANTHER" id="PTHR34477">
    <property type="entry name" value="UPF0213 PROTEIN YHBQ"/>
    <property type="match status" value="1"/>
</dbReference>